<keyword evidence="1" id="KW-0812">Transmembrane</keyword>
<keyword evidence="3" id="KW-1185">Reference proteome</keyword>
<keyword evidence="1" id="KW-0472">Membrane</keyword>
<sequence>MGTKPDIQMGALSANAIRASRKTSLHKQAAYKTATSVEPLLCQCLLSGGRPYKRELNKRKVLTFLLFPLFLKTFKWFLY</sequence>
<reference evidence="3" key="1">
    <citation type="journal article" date="2009" name="Environ. Microbiol.">
        <title>The genome of Polaromonas naphthalenivorans strain CJ2, isolated from coal tar-contaminated sediment, reveals physiological and metabolic versatility and evolution through extensive horizontal gene transfer.</title>
        <authorList>
            <person name="Yagi J.M."/>
            <person name="Sims D."/>
            <person name="Brettin T."/>
            <person name="Bruce D."/>
            <person name="Madsen E.L."/>
        </authorList>
    </citation>
    <scope>NUCLEOTIDE SEQUENCE [LARGE SCALE GENOMIC DNA]</scope>
    <source>
        <strain evidence="3">CJ2</strain>
    </source>
</reference>
<dbReference type="HOGENOM" id="CLU_2603026_0_0_4"/>
<dbReference type="EMBL" id="CP000529">
    <property type="protein sequence ID" value="ABM36711.1"/>
    <property type="molecule type" value="Genomic_DNA"/>
</dbReference>
<evidence type="ECO:0000256" key="1">
    <source>
        <dbReference type="SAM" id="Phobius"/>
    </source>
</evidence>
<dbReference type="Proteomes" id="UP000000644">
    <property type="component" value="Chromosome"/>
</dbReference>
<feature type="transmembrane region" description="Helical" evidence="1">
    <location>
        <begin position="61"/>
        <end position="78"/>
    </location>
</feature>
<accession>A1VM33</accession>
<dbReference type="KEGG" id="pna:Pnap_1397"/>
<keyword evidence="1" id="KW-1133">Transmembrane helix</keyword>
<evidence type="ECO:0000313" key="2">
    <source>
        <dbReference type="EMBL" id="ABM36711.1"/>
    </source>
</evidence>
<proteinExistence type="predicted"/>
<dbReference type="AlphaFoldDB" id="A1VM33"/>
<evidence type="ECO:0000313" key="3">
    <source>
        <dbReference type="Proteomes" id="UP000000644"/>
    </source>
</evidence>
<organism evidence="2 3">
    <name type="scientific">Polaromonas naphthalenivorans (strain CJ2)</name>
    <dbReference type="NCBI Taxonomy" id="365044"/>
    <lineage>
        <taxon>Bacteria</taxon>
        <taxon>Pseudomonadati</taxon>
        <taxon>Pseudomonadota</taxon>
        <taxon>Betaproteobacteria</taxon>
        <taxon>Burkholderiales</taxon>
        <taxon>Comamonadaceae</taxon>
        <taxon>Polaromonas</taxon>
    </lineage>
</organism>
<name>A1VM33_POLNA</name>
<protein>
    <submittedName>
        <fullName evidence="2">Uncharacterized protein</fullName>
    </submittedName>
</protein>
<gene>
    <name evidence="2" type="ordered locus">Pnap_1397</name>
</gene>